<feature type="non-terminal residue" evidence="1">
    <location>
        <position position="37"/>
    </location>
</feature>
<dbReference type="Gene3D" id="3.80.10.10">
    <property type="entry name" value="Ribonuclease Inhibitor"/>
    <property type="match status" value="1"/>
</dbReference>
<keyword evidence="1" id="KW-0675">Receptor</keyword>
<dbReference type="InterPro" id="IPR032675">
    <property type="entry name" value="LRR_dom_sf"/>
</dbReference>
<evidence type="ECO:0000313" key="1">
    <source>
        <dbReference type="EMBL" id="ABO85307.1"/>
    </source>
</evidence>
<dbReference type="HOGENOM" id="CLU_3353471_0_0_1"/>
<accession>A5HG52</accession>
<reference evidence="1" key="1">
    <citation type="journal article" date="2007" name="Nat. Immunol.">
        <title>Evolution and diversification of lamprey antigen receptors: evidence for involvement of an AID-APOBEC family cytosine deaminase.</title>
        <authorList>
            <person name="Rogozin I.B."/>
            <person name="Iyer L.M."/>
            <person name="Liang L."/>
            <person name="Glazko G.V."/>
            <person name="Liston V.G."/>
            <person name="Pavlov Y.I."/>
            <person name="Aravind L."/>
            <person name="Pancer Z."/>
        </authorList>
    </citation>
    <scope>NUCLEOTIDE SEQUENCE</scope>
</reference>
<dbReference type="EMBL" id="EF528601">
    <property type="protein sequence ID" value="ABO85307.1"/>
    <property type="molecule type" value="Genomic_DNA"/>
</dbReference>
<reference evidence="1" key="2">
    <citation type="submission" date="2007-03" db="EMBL/GenBank/DDBJ databases">
        <authorList>
            <person name="Mardis E.R."/>
        </authorList>
    </citation>
    <scope>NUCLEOTIDE SEQUENCE</scope>
</reference>
<sequence length="37" mass="3900">CTCFQGAKFVNCTAAGLSAIPSEIPQDAEHVDFSNNN</sequence>
<evidence type="ECO:0000313" key="2">
    <source>
        <dbReference type="Ensembl" id="ENSPMAP00000011428.1"/>
    </source>
</evidence>
<dbReference type="AlphaFoldDB" id="A5HG52"/>
<organism evidence="1">
    <name type="scientific">Petromyzon marinus</name>
    <name type="common">Sea lamprey</name>
    <dbReference type="NCBI Taxonomy" id="7757"/>
    <lineage>
        <taxon>Eukaryota</taxon>
        <taxon>Metazoa</taxon>
        <taxon>Chordata</taxon>
        <taxon>Craniata</taxon>
        <taxon>Vertebrata</taxon>
        <taxon>Cyclostomata</taxon>
        <taxon>Hyperoartia</taxon>
        <taxon>Petromyzontiformes</taxon>
        <taxon>Petromyzontidae</taxon>
        <taxon>Petromyzon</taxon>
    </lineage>
</organism>
<reference evidence="2" key="4">
    <citation type="submission" date="2025-05" db="UniProtKB">
        <authorList>
            <consortium name="Ensembl"/>
        </authorList>
    </citation>
    <scope>IDENTIFICATION</scope>
</reference>
<name>A5HG52_PETMA</name>
<dbReference type="Ensembl" id="ENSPMAT00000011474.1">
    <property type="protein sequence ID" value="ENSPMAP00000011428.1"/>
    <property type="gene ID" value="ENSPMAG00000010447.1"/>
</dbReference>
<proteinExistence type="predicted"/>
<protein>
    <submittedName>
        <fullName evidence="1">Variable lymphocyte receptor A cassette</fullName>
    </submittedName>
</protein>
<feature type="non-terminal residue" evidence="1">
    <location>
        <position position="1"/>
    </location>
</feature>
<reference evidence="1" key="3">
    <citation type="submission" date="2007-03" db="EMBL/GenBank/DDBJ databases">
        <authorList>
            <person name="Rogozin I.B."/>
            <person name="Iyer L.M."/>
            <person name="Liang L."/>
            <person name="Glazko G.V."/>
            <person name="Liston V.G."/>
            <person name="Pavlov Y.I."/>
            <person name="Pancer Z."/>
        </authorList>
    </citation>
    <scope>NUCLEOTIDE SEQUENCE</scope>
</reference>